<name>A0A8J2KGT4_9HEXA</name>
<dbReference type="OrthoDB" id="8295384at2759"/>
<evidence type="ECO:0000313" key="2">
    <source>
        <dbReference type="EMBL" id="CAG7816578.1"/>
    </source>
</evidence>
<keyword evidence="3" id="KW-1185">Reference proteome</keyword>
<reference evidence="2" key="1">
    <citation type="submission" date="2021-06" db="EMBL/GenBank/DDBJ databases">
        <authorList>
            <person name="Hodson N. C."/>
            <person name="Mongue J. A."/>
            <person name="Jaron S. K."/>
        </authorList>
    </citation>
    <scope>NUCLEOTIDE SEQUENCE</scope>
</reference>
<protein>
    <submittedName>
        <fullName evidence="2">Uncharacterized protein</fullName>
    </submittedName>
</protein>
<evidence type="ECO:0000313" key="3">
    <source>
        <dbReference type="Proteomes" id="UP000708208"/>
    </source>
</evidence>
<gene>
    <name evidence="2" type="ORF">AFUS01_LOCUS27193</name>
</gene>
<dbReference type="Proteomes" id="UP000708208">
    <property type="component" value="Unassembled WGS sequence"/>
</dbReference>
<dbReference type="EMBL" id="CAJVCH010374197">
    <property type="protein sequence ID" value="CAG7816578.1"/>
    <property type="molecule type" value="Genomic_DNA"/>
</dbReference>
<keyword evidence="1" id="KW-0732">Signal</keyword>
<sequence>MNYSTIILLCLTYVVAECAIGRERRASESTTEVVGLALQKGTTAEDVQTLKKEGKGGKARGKRQLGGFNFGGPLGSISVGTNGAQLSLGAGTRQSSKPTQTQQNFLKISFDFDLASKLKEAVSSNPILSKTVVVNEKGVTCEELCPEATNGFATIGICTSKYCTCGSDTVEKQNCESTNDVFDILELKCAKPADTILCSDDE</sequence>
<feature type="signal peptide" evidence="1">
    <location>
        <begin position="1"/>
        <end position="16"/>
    </location>
</feature>
<accession>A0A8J2KGT4</accession>
<proteinExistence type="predicted"/>
<organism evidence="2 3">
    <name type="scientific">Allacma fusca</name>
    <dbReference type="NCBI Taxonomy" id="39272"/>
    <lineage>
        <taxon>Eukaryota</taxon>
        <taxon>Metazoa</taxon>
        <taxon>Ecdysozoa</taxon>
        <taxon>Arthropoda</taxon>
        <taxon>Hexapoda</taxon>
        <taxon>Collembola</taxon>
        <taxon>Symphypleona</taxon>
        <taxon>Sminthuridae</taxon>
        <taxon>Allacma</taxon>
    </lineage>
</organism>
<dbReference type="AlphaFoldDB" id="A0A8J2KGT4"/>
<feature type="chain" id="PRO_5035169527" evidence="1">
    <location>
        <begin position="17"/>
        <end position="202"/>
    </location>
</feature>
<evidence type="ECO:0000256" key="1">
    <source>
        <dbReference type="SAM" id="SignalP"/>
    </source>
</evidence>
<comment type="caution">
    <text evidence="2">The sequence shown here is derived from an EMBL/GenBank/DDBJ whole genome shotgun (WGS) entry which is preliminary data.</text>
</comment>